<dbReference type="Gene3D" id="1.10.1060.10">
    <property type="entry name" value="Alpha-helical ferredoxin"/>
    <property type="match status" value="1"/>
</dbReference>
<keyword evidence="2" id="KW-0479">Metal-binding</keyword>
<keyword evidence="5" id="KW-0411">Iron-sulfur</keyword>
<gene>
    <name evidence="7" type="ORF">KL86SPO_20087</name>
</gene>
<keyword evidence="1" id="KW-0004">4Fe-4S</keyword>
<dbReference type="InterPro" id="IPR017896">
    <property type="entry name" value="4Fe4S_Fe-S-bd"/>
</dbReference>
<dbReference type="AlphaFoldDB" id="A0A212LLX0"/>
<dbReference type="NCBIfam" id="NF008369">
    <property type="entry name" value="PRK11168.1"/>
    <property type="match status" value="1"/>
</dbReference>
<dbReference type="InterPro" id="IPR017753">
    <property type="entry name" value="G3P_DH_GlpC_su"/>
</dbReference>
<dbReference type="RefSeq" id="WP_288183125.1">
    <property type="nucleotide sequence ID" value="NZ_LT608335.1"/>
</dbReference>
<reference evidence="7" key="1">
    <citation type="submission" date="2016-08" db="EMBL/GenBank/DDBJ databases">
        <authorList>
            <person name="Seilhamer J.J."/>
        </authorList>
    </citation>
    <scope>NUCLEOTIDE SEQUENCE</scope>
    <source>
        <strain evidence="7">86</strain>
    </source>
</reference>
<dbReference type="PROSITE" id="PS51379">
    <property type="entry name" value="4FE4S_FER_2"/>
    <property type="match status" value="1"/>
</dbReference>
<dbReference type="GO" id="GO:0009061">
    <property type="term" value="P:anaerobic respiration"/>
    <property type="evidence" value="ECO:0007669"/>
    <property type="project" value="InterPro"/>
</dbReference>
<dbReference type="GO" id="GO:0016020">
    <property type="term" value="C:membrane"/>
    <property type="evidence" value="ECO:0007669"/>
    <property type="project" value="InterPro"/>
</dbReference>
<evidence type="ECO:0000256" key="2">
    <source>
        <dbReference type="ARBA" id="ARBA00022723"/>
    </source>
</evidence>
<evidence type="ECO:0000256" key="1">
    <source>
        <dbReference type="ARBA" id="ARBA00022485"/>
    </source>
</evidence>
<feature type="domain" description="4Fe-4S ferredoxin-type" evidence="6">
    <location>
        <begin position="2"/>
        <end position="33"/>
    </location>
</feature>
<protein>
    <submittedName>
        <fullName evidence="7">Glycerol-3-phosphate dehydrogenase, anaerobic, C subunit</fullName>
    </submittedName>
</protein>
<accession>A0A212LLX0</accession>
<dbReference type="InterPro" id="IPR009051">
    <property type="entry name" value="Helical_ferredxn"/>
</dbReference>
<evidence type="ECO:0000256" key="5">
    <source>
        <dbReference type="ARBA" id="ARBA00023014"/>
    </source>
</evidence>
<name>A0A212LLX0_9FIRM</name>
<evidence type="ECO:0000256" key="4">
    <source>
        <dbReference type="ARBA" id="ARBA00023004"/>
    </source>
</evidence>
<organism evidence="7">
    <name type="scientific">uncultured Sporomusa sp</name>
    <dbReference type="NCBI Taxonomy" id="307249"/>
    <lineage>
        <taxon>Bacteria</taxon>
        <taxon>Bacillati</taxon>
        <taxon>Bacillota</taxon>
        <taxon>Negativicutes</taxon>
        <taxon>Selenomonadales</taxon>
        <taxon>Sporomusaceae</taxon>
        <taxon>Sporomusa</taxon>
        <taxon>environmental samples</taxon>
    </lineage>
</organism>
<dbReference type="Pfam" id="PF02754">
    <property type="entry name" value="CCG"/>
    <property type="match status" value="2"/>
</dbReference>
<dbReference type="Pfam" id="PF13183">
    <property type="entry name" value="Fer4_8"/>
    <property type="match status" value="1"/>
</dbReference>
<dbReference type="PROSITE" id="PS00198">
    <property type="entry name" value="4FE4S_FER_1"/>
    <property type="match status" value="2"/>
</dbReference>
<dbReference type="InterPro" id="IPR004017">
    <property type="entry name" value="Cys_rich_dom"/>
</dbReference>
<dbReference type="GO" id="GO:0046872">
    <property type="term" value="F:metal ion binding"/>
    <property type="evidence" value="ECO:0007669"/>
    <property type="project" value="UniProtKB-KW"/>
</dbReference>
<dbReference type="InterPro" id="IPR017900">
    <property type="entry name" value="4Fe4S_Fe_S_CS"/>
</dbReference>
<dbReference type="SUPFAM" id="SSF46548">
    <property type="entry name" value="alpha-helical ferredoxin"/>
    <property type="match status" value="1"/>
</dbReference>
<keyword evidence="3" id="KW-0677">Repeat</keyword>
<dbReference type="GO" id="GO:0051539">
    <property type="term" value="F:4 iron, 4 sulfur cluster binding"/>
    <property type="evidence" value="ECO:0007669"/>
    <property type="project" value="UniProtKB-KW"/>
</dbReference>
<proteinExistence type="predicted"/>
<dbReference type="PANTHER" id="PTHR32479:SF19">
    <property type="entry name" value="ANAEROBIC GLYCEROL-3-PHOSPHATE DEHYDROGENASE SUBUNIT C"/>
    <property type="match status" value="1"/>
</dbReference>
<sequence>MKKHHYNPDSCTSCTACVVHCPVTQAVREFRGPKLAGPAGERFRLLDEEYEAALEYCSNCKNCDISCPSRVPISTLNMKARANYYKTHKQPLRDWLLSHGEQMAKMAGLTPGLANMGMHNLLSKTVLKGIGISDQIPLPAYAAASFTKQFRKIKQKPQADKAVFYPGCFVNYNQPQVGLDVVAVLQANGFEVIVPEDTVCCGSPLVVNGYMEEAEANARKNMTILQQYAKQGLPIITACTSCGLMLKQEYQELFDIEDQQLVAGRVYDISEFLLELYDQGRLNTNFAKQAGRYIYHAPCHLRVQGIGTPGLELARMLPGIEVVAADAGCCGISGNYGFKADKYEIAMNIGSNLFETIKASGVTTALSDCGTCRLQIAHGAGVKTAHPISLVRAAYERK</sequence>
<evidence type="ECO:0000256" key="3">
    <source>
        <dbReference type="ARBA" id="ARBA00022737"/>
    </source>
</evidence>
<evidence type="ECO:0000259" key="6">
    <source>
        <dbReference type="PROSITE" id="PS51379"/>
    </source>
</evidence>
<dbReference type="NCBIfam" id="TIGR03379">
    <property type="entry name" value="glycerol3P_GlpC"/>
    <property type="match status" value="1"/>
</dbReference>
<keyword evidence="4" id="KW-0408">Iron</keyword>
<evidence type="ECO:0000313" key="7">
    <source>
        <dbReference type="EMBL" id="SCM78532.1"/>
    </source>
</evidence>
<dbReference type="GO" id="GO:0009331">
    <property type="term" value="C:glycerol-3-phosphate dehydrogenase (FAD) complex"/>
    <property type="evidence" value="ECO:0007669"/>
    <property type="project" value="InterPro"/>
</dbReference>
<dbReference type="GO" id="GO:0016491">
    <property type="term" value="F:oxidoreductase activity"/>
    <property type="evidence" value="ECO:0007669"/>
    <property type="project" value="UniProtKB-ARBA"/>
</dbReference>
<dbReference type="PANTHER" id="PTHR32479">
    <property type="entry name" value="GLYCOLATE OXIDASE IRON-SULFUR SUBUNIT"/>
    <property type="match status" value="1"/>
</dbReference>
<dbReference type="EMBL" id="FMJE01000002">
    <property type="protein sequence ID" value="SCM78532.1"/>
    <property type="molecule type" value="Genomic_DNA"/>
</dbReference>